<proteinExistence type="predicted"/>
<reference evidence="3 4" key="1">
    <citation type="submission" date="2024-07" db="EMBL/GenBank/DDBJ databases">
        <authorList>
            <person name="Thanompreechachai J."/>
            <person name="Duangmal K."/>
        </authorList>
    </citation>
    <scope>NUCLEOTIDE SEQUENCE [LARGE SCALE GENOMIC DNA]</scope>
    <source>
        <strain evidence="3 4">KCTC 19886</strain>
    </source>
</reference>
<dbReference type="Gene3D" id="3.10.105.10">
    <property type="entry name" value="Dipeptide-binding Protein, Domain 3"/>
    <property type="match status" value="1"/>
</dbReference>
<evidence type="ECO:0000259" key="2">
    <source>
        <dbReference type="Pfam" id="PF00496"/>
    </source>
</evidence>
<dbReference type="EMBL" id="JBFNQN010000011">
    <property type="protein sequence ID" value="MEW9266240.1"/>
    <property type="molecule type" value="Genomic_DNA"/>
</dbReference>
<feature type="domain" description="Solute-binding protein family 5" evidence="2">
    <location>
        <begin position="76"/>
        <end position="459"/>
    </location>
</feature>
<dbReference type="Proteomes" id="UP001555826">
    <property type="component" value="Unassembled WGS sequence"/>
</dbReference>
<organism evidence="3 4">
    <name type="scientific">Kineococcus endophyticus</name>
    <dbReference type="NCBI Taxonomy" id="1181883"/>
    <lineage>
        <taxon>Bacteria</taxon>
        <taxon>Bacillati</taxon>
        <taxon>Actinomycetota</taxon>
        <taxon>Actinomycetes</taxon>
        <taxon>Kineosporiales</taxon>
        <taxon>Kineosporiaceae</taxon>
        <taxon>Kineococcus</taxon>
    </lineage>
</organism>
<dbReference type="PIRSF" id="PIRSF002741">
    <property type="entry name" value="MppA"/>
    <property type="match status" value="1"/>
</dbReference>
<feature type="compositionally biased region" description="Gly residues" evidence="1">
    <location>
        <begin position="20"/>
        <end position="33"/>
    </location>
</feature>
<evidence type="ECO:0000256" key="1">
    <source>
        <dbReference type="SAM" id="MobiDB-lite"/>
    </source>
</evidence>
<sequence length="537" mass="57383">MGIAALTTLAACGGGNDDSGNGSGDGASGGSGGAIVVNGTEPQNPLVPTATNEVGGGRLLDALWAGLVYYKADGTPENDVADSIESTDAQNYTIKIKSGTKFSDGTAVTAKSFVDAWNYGALGTNAQLSSYFFEPIEGYEAVQAEPPTAQTLSGLAVVDDTTFTVKLVQPESDFPLRLGYSAFYPLPESAFTDIKAYGENPVGNGPYKLKEKGAWQHNVRIDFVPNDTYAGPRKAKNDSLAFVFYETYDAAYAALQGGDLDVLDNIPSSALLTYTDDLGDRAVNQPAAVFQSFCIPEGLEGFGGEEGKLRRQAFSYAFDRAAVCKAVFNDTRTPAKDFTSPVIAGYSETVQGNEVLSFDAAKAKQLWEQANAIKPWNGSTFTIAYNTDGDHQAWVDAVTASIRQVLGIQAEGKPYPTFAQIRTEITNRSIKGAFRTGWQADYPGLYNFLAPLYATGAGSNDGDYSNPQFDELLTKAAGTTDQDAANKILQQAQTILFADLPVIPLWYSNASGGFGEQAKNVKFGWNSVPLYYEITKS</sequence>
<dbReference type="PANTHER" id="PTHR30290:SF83">
    <property type="entry name" value="ABC TRANSPORTER SUBSTRATE-BINDING PROTEIN"/>
    <property type="match status" value="1"/>
</dbReference>
<feature type="region of interest" description="Disordered" evidence="1">
    <location>
        <begin position="20"/>
        <end position="43"/>
    </location>
</feature>
<comment type="caution">
    <text evidence="3">The sequence shown here is derived from an EMBL/GenBank/DDBJ whole genome shotgun (WGS) entry which is preliminary data.</text>
</comment>
<keyword evidence="4" id="KW-1185">Reference proteome</keyword>
<evidence type="ECO:0000313" key="3">
    <source>
        <dbReference type="EMBL" id="MEW9266240.1"/>
    </source>
</evidence>
<protein>
    <submittedName>
        <fullName evidence="3">ABC transporter substrate-binding protein</fullName>
    </submittedName>
</protein>
<dbReference type="Gene3D" id="3.40.190.10">
    <property type="entry name" value="Periplasmic binding protein-like II"/>
    <property type="match status" value="1"/>
</dbReference>
<name>A0ABV3P9C8_9ACTN</name>
<accession>A0ABV3P9C8</accession>
<gene>
    <name evidence="3" type="ORF">AB1207_15920</name>
</gene>
<evidence type="ECO:0000313" key="4">
    <source>
        <dbReference type="Proteomes" id="UP001555826"/>
    </source>
</evidence>
<dbReference type="InterPro" id="IPR039424">
    <property type="entry name" value="SBP_5"/>
</dbReference>
<dbReference type="InterPro" id="IPR030678">
    <property type="entry name" value="Peptide/Ni-bd"/>
</dbReference>
<dbReference type="Gene3D" id="3.90.76.10">
    <property type="entry name" value="Dipeptide-binding Protein, Domain 1"/>
    <property type="match status" value="1"/>
</dbReference>
<dbReference type="CDD" id="cd00995">
    <property type="entry name" value="PBP2_NikA_DppA_OppA_like"/>
    <property type="match status" value="1"/>
</dbReference>
<dbReference type="PANTHER" id="PTHR30290">
    <property type="entry name" value="PERIPLASMIC BINDING COMPONENT OF ABC TRANSPORTER"/>
    <property type="match status" value="1"/>
</dbReference>
<dbReference type="InterPro" id="IPR000914">
    <property type="entry name" value="SBP_5_dom"/>
</dbReference>
<dbReference type="Pfam" id="PF00496">
    <property type="entry name" value="SBP_bac_5"/>
    <property type="match status" value="1"/>
</dbReference>
<dbReference type="SUPFAM" id="SSF53850">
    <property type="entry name" value="Periplasmic binding protein-like II"/>
    <property type="match status" value="1"/>
</dbReference>